<keyword evidence="1" id="KW-1133">Transmembrane helix</keyword>
<dbReference type="EMBL" id="MEZK01000002">
    <property type="protein sequence ID" value="OGD63972.1"/>
    <property type="molecule type" value="Genomic_DNA"/>
</dbReference>
<evidence type="ECO:0000313" key="3">
    <source>
        <dbReference type="Proteomes" id="UP000177006"/>
    </source>
</evidence>
<evidence type="ECO:0000313" key="2">
    <source>
        <dbReference type="EMBL" id="OGD63972.1"/>
    </source>
</evidence>
<dbReference type="Proteomes" id="UP000177006">
    <property type="component" value="Unassembled WGS sequence"/>
</dbReference>
<dbReference type="AlphaFoldDB" id="A0A1F5E9A4"/>
<comment type="caution">
    <text evidence="2">The sequence shown here is derived from an EMBL/GenBank/DDBJ whole genome shotgun (WGS) entry which is preliminary data.</text>
</comment>
<accession>A0A1F5E9A4</accession>
<reference evidence="2 3" key="1">
    <citation type="journal article" date="2016" name="Nat. Commun.">
        <title>Thousands of microbial genomes shed light on interconnected biogeochemical processes in an aquifer system.</title>
        <authorList>
            <person name="Anantharaman K."/>
            <person name="Brown C.T."/>
            <person name="Hug L.A."/>
            <person name="Sharon I."/>
            <person name="Castelle C.J."/>
            <person name="Probst A.J."/>
            <person name="Thomas B.C."/>
            <person name="Singh A."/>
            <person name="Wilkins M.J."/>
            <person name="Karaoz U."/>
            <person name="Brodie E.L."/>
            <person name="Williams K.H."/>
            <person name="Hubbard S.S."/>
            <person name="Banfield J.F."/>
        </authorList>
    </citation>
    <scope>NUCLEOTIDE SEQUENCE [LARGE SCALE GENOMIC DNA]</scope>
</reference>
<name>A0A1F5E9A4_9BACT</name>
<proteinExistence type="predicted"/>
<gene>
    <name evidence="2" type="ORF">A2160_03270</name>
</gene>
<feature type="transmembrane region" description="Helical" evidence="1">
    <location>
        <begin position="12"/>
        <end position="29"/>
    </location>
</feature>
<protein>
    <submittedName>
        <fullName evidence="2">Uncharacterized protein</fullName>
    </submittedName>
</protein>
<organism evidence="2 3">
    <name type="scientific">Candidatus Beckwithbacteria bacterium RBG_13_42_9</name>
    <dbReference type="NCBI Taxonomy" id="1797457"/>
    <lineage>
        <taxon>Bacteria</taxon>
        <taxon>Candidatus Beckwithiibacteriota</taxon>
    </lineage>
</organism>
<sequence length="187" mass="21356">MNNFFQAPRNWVFLVVVVVLILMVIVGWLKRDWLIGKINVKNVIKEEVATLISHNLGPIAPGCLNLPQTVNPYEGNTGYSIGKASNELDIFSYAGKINSFSVETFEQEGNKCQYYVVELTRGNLTAKIYLPWNLKSMPSTTNTEIGNSDGQILQQFKGQMVNLTIQYQVKDKERKNRQFFMWKAEVK</sequence>
<evidence type="ECO:0000256" key="1">
    <source>
        <dbReference type="SAM" id="Phobius"/>
    </source>
</evidence>
<keyword evidence="1" id="KW-0812">Transmembrane</keyword>
<keyword evidence="1" id="KW-0472">Membrane</keyword>